<evidence type="ECO:0000256" key="1">
    <source>
        <dbReference type="ARBA" id="ARBA00001946"/>
    </source>
</evidence>
<dbReference type="SUPFAM" id="SSF55811">
    <property type="entry name" value="Nudix"/>
    <property type="match status" value="1"/>
</dbReference>
<gene>
    <name evidence="5" type="ORF">C1C97_008700</name>
</gene>
<reference evidence="5 6" key="1">
    <citation type="submission" date="2018-10" db="EMBL/GenBank/DDBJ databases">
        <title>Kocuria tytouropygialis sp. nov., isolated from the uropygial gland of an American barn owl (Tyto furcata).</title>
        <authorList>
            <person name="Braun M.S."/>
            <person name="Wang E."/>
            <person name="Zimmermann S."/>
            <person name="Wagner H."/>
            <person name="Wink M."/>
        </authorList>
    </citation>
    <scope>NUCLEOTIDE SEQUENCE [LARGE SCALE GENOMIC DNA]</scope>
    <source>
        <strain evidence="5 6">442</strain>
    </source>
</reference>
<feature type="region of interest" description="Disordered" evidence="3">
    <location>
        <begin position="1"/>
        <end position="28"/>
    </location>
</feature>
<dbReference type="GO" id="GO:0016787">
    <property type="term" value="F:hydrolase activity"/>
    <property type="evidence" value="ECO:0007669"/>
    <property type="project" value="UniProtKB-KW"/>
</dbReference>
<dbReference type="EMBL" id="PNJG02000002">
    <property type="protein sequence ID" value="RKQ35298.1"/>
    <property type="molecule type" value="Genomic_DNA"/>
</dbReference>
<dbReference type="Proteomes" id="UP000249516">
    <property type="component" value="Unassembled WGS sequence"/>
</dbReference>
<evidence type="ECO:0000313" key="6">
    <source>
        <dbReference type="Proteomes" id="UP000249516"/>
    </source>
</evidence>
<dbReference type="CDD" id="cd04690">
    <property type="entry name" value="NUDIX_Hydrolase"/>
    <property type="match status" value="1"/>
</dbReference>
<dbReference type="AlphaFoldDB" id="A0A495A630"/>
<dbReference type="InterPro" id="IPR000086">
    <property type="entry name" value="NUDIX_hydrolase_dom"/>
</dbReference>
<evidence type="ECO:0000256" key="2">
    <source>
        <dbReference type="ARBA" id="ARBA00022801"/>
    </source>
</evidence>
<comment type="cofactor">
    <cofactor evidence="1">
        <name>Mg(2+)</name>
        <dbReference type="ChEBI" id="CHEBI:18420"/>
    </cofactor>
</comment>
<dbReference type="PROSITE" id="PS51462">
    <property type="entry name" value="NUDIX"/>
    <property type="match status" value="1"/>
</dbReference>
<keyword evidence="2" id="KW-0378">Hydrolase</keyword>
<dbReference type="Pfam" id="PF00293">
    <property type="entry name" value="NUDIX"/>
    <property type="match status" value="1"/>
</dbReference>
<dbReference type="PANTHER" id="PTHR43046:SF2">
    <property type="entry name" value="8-OXO-DGTP DIPHOSPHATASE-RELATED"/>
    <property type="match status" value="1"/>
</dbReference>
<evidence type="ECO:0000256" key="3">
    <source>
        <dbReference type="SAM" id="MobiDB-lite"/>
    </source>
</evidence>
<name>A0A495A630_9MICC</name>
<keyword evidence="6" id="KW-1185">Reference proteome</keyword>
<accession>A0A495A630</accession>
<dbReference type="OrthoDB" id="9801098at2"/>
<evidence type="ECO:0000259" key="4">
    <source>
        <dbReference type="PROSITE" id="PS51462"/>
    </source>
</evidence>
<organism evidence="5 6">
    <name type="scientific">Kocuria tytonis</name>
    <dbReference type="NCBI Taxonomy" id="2054280"/>
    <lineage>
        <taxon>Bacteria</taxon>
        <taxon>Bacillati</taxon>
        <taxon>Actinomycetota</taxon>
        <taxon>Actinomycetes</taxon>
        <taxon>Micrococcales</taxon>
        <taxon>Micrococcaceae</taxon>
        <taxon>Kocuria</taxon>
    </lineage>
</organism>
<dbReference type="RefSeq" id="WP_121031248.1">
    <property type="nucleotide sequence ID" value="NZ_PNJG02000002.1"/>
</dbReference>
<comment type="caution">
    <text evidence="5">The sequence shown here is derived from an EMBL/GenBank/DDBJ whole genome shotgun (WGS) entry which is preliminary data.</text>
</comment>
<sequence length="164" mass="17586">MSESHDARPAPVPSPSPSRSAPDDAAARPVIKVTGVVLRRAADGHVLTVRKRGTGMFMFPGGKPEAGESELETGIREVREELGIELSPDDLVPVGEWHTEAANEPGHGLHSHVFVSTVPLTQTPVPAAEIEELRWQPLDGVENVEDLAPLARWYALPAVRGMGP</sequence>
<dbReference type="PANTHER" id="PTHR43046">
    <property type="entry name" value="GDP-MANNOSE MANNOSYL HYDROLASE"/>
    <property type="match status" value="1"/>
</dbReference>
<dbReference type="Gene3D" id="3.90.79.10">
    <property type="entry name" value="Nucleoside Triphosphate Pyrophosphohydrolase"/>
    <property type="match status" value="1"/>
</dbReference>
<dbReference type="InterPro" id="IPR015797">
    <property type="entry name" value="NUDIX_hydrolase-like_dom_sf"/>
</dbReference>
<protein>
    <submittedName>
        <fullName evidence="5">NUDIX domain-containing protein</fullName>
    </submittedName>
</protein>
<proteinExistence type="predicted"/>
<feature type="domain" description="Nudix hydrolase" evidence="4">
    <location>
        <begin position="29"/>
        <end position="160"/>
    </location>
</feature>
<evidence type="ECO:0000313" key="5">
    <source>
        <dbReference type="EMBL" id="RKQ35298.1"/>
    </source>
</evidence>